<protein>
    <submittedName>
        <fullName evidence="2">Uncharacterized protein</fullName>
    </submittedName>
</protein>
<dbReference type="STRING" id="980561.A1359_15320"/>
<sequence>MFGSRCTDTERSHQAVGSILPLTHFLILVRGILLKGNDLSLLWEYIWPIMVFMLTVLALGLKTFRKTLD</sequence>
<reference evidence="2 3" key="1">
    <citation type="submission" date="2016-03" db="EMBL/GenBank/DDBJ databases">
        <authorList>
            <person name="Ploux O."/>
        </authorList>
    </citation>
    <scope>NUCLEOTIDE SEQUENCE [LARGE SCALE GENOMIC DNA]</scope>
    <source>
        <strain evidence="2 3">R-45370</strain>
    </source>
</reference>
<evidence type="ECO:0000256" key="1">
    <source>
        <dbReference type="SAM" id="Phobius"/>
    </source>
</evidence>
<evidence type="ECO:0000313" key="3">
    <source>
        <dbReference type="Proteomes" id="UP000078476"/>
    </source>
</evidence>
<keyword evidence="1" id="KW-0472">Membrane</keyword>
<name>A0A177MZN6_9GAMM</name>
<evidence type="ECO:0000313" key="2">
    <source>
        <dbReference type="EMBL" id="OAI11065.1"/>
    </source>
</evidence>
<keyword evidence="3" id="KW-1185">Reference proteome</keyword>
<gene>
    <name evidence="2" type="ORF">A1359_15320</name>
</gene>
<keyword evidence="1" id="KW-1133">Transmembrane helix</keyword>
<dbReference type="RefSeq" id="WP_066986319.1">
    <property type="nucleotide sequence ID" value="NZ_LUUI01000145.1"/>
</dbReference>
<feature type="transmembrane region" description="Helical" evidence="1">
    <location>
        <begin position="12"/>
        <end position="33"/>
    </location>
</feature>
<comment type="caution">
    <text evidence="2">The sequence shown here is derived from an EMBL/GenBank/DDBJ whole genome shotgun (WGS) entry which is preliminary data.</text>
</comment>
<keyword evidence="1" id="KW-0812">Transmembrane</keyword>
<accession>A0A177MZN6</accession>
<dbReference type="EMBL" id="LUUI01000145">
    <property type="protein sequence ID" value="OAI11065.1"/>
    <property type="molecule type" value="Genomic_DNA"/>
</dbReference>
<feature type="transmembrane region" description="Helical" evidence="1">
    <location>
        <begin position="45"/>
        <end position="64"/>
    </location>
</feature>
<proteinExistence type="predicted"/>
<organism evidence="2 3">
    <name type="scientific">Methylomonas lenta</name>
    <dbReference type="NCBI Taxonomy" id="980561"/>
    <lineage>
        <taxon>Bacteria</taxon>
        <taxon>Pseudomonadati</taxon>
        <taxon>Pseudomonadota</taxon>
        <taxon>Gammaproteobacteria</taxon>
        <taxon>Methylococcales</taxon>
        <taxon>Methylococcaceae</taxon>
        <taxon>Methylomonas</taxon>
    </lineage>
</organism>
<dbReference type="AlphaFoldDB" id="A0A177MZN6"/>
<dbReference type="Proteomes" id="UP000078476">
    <property type="component" value="Unassembled WGS sequence"/>
</dbReference>